<dbReference type="PROSITE" id="PS50113">
    <property type="entry name" value="PAC"/>
    <property type="match status" value="2"/>
</dbReference>
<comment type="caution">
    <text evidence="9">The sequence shown here is derived from an EMBL/GenBank/DDBJ whole genome shotgun (WGS) entry which is preliminary data.</text>
</comment>
<keyword evidence="3" id="KW-0597">Phosphoprotein</keyword>
<evidence type="ECO:0000256" key="1">
    <source>
        <dbReference type="ARBA" id="ARBA00000085"/>
    </source>
</evidence>
<evidence type="ECO:0000256" key="3">
    <source>
        <dbReference type="ARBA" id="ARBA00022553"/>
    </source>
</evidence>
<dbReference type="CDD" id="cd00130">
    <property type="entry name" value="PAS"/>
    <property type="match status" value="2"/>
</dbReference>
<feature type="coiled-coil region" evidence="4">
    <location>
        <begin position="341"/>
        <end position="372"/>
    </location>
</feature>
<dbReference type="Gene3D" id="3.30.565.10">
    <property type="entry name" value="Histidine kinase-like ATPase, C-terminal domain"/>
    <property type="match status" value="1"/>
</dbReference>
<feature type="domain" description="PAS" evidence="7">
    <location>
        <begin position="220"/>
        <end position="292"/>
    </location>
</feature>
<dbReference type="InterPro" id="IPR003661">
    <property type="entry name" value="HisK_dim/P_dom"/>
</dbReference>
<keyword evidence="10" id="KW-1185">Reference proteome</keyword>
<dbReference type="InterPro" id="IPR036890">
    <property type="entry name" value="HATPase_C_sf"/>
</dbReference>
<feature type="coiled-coil region" evidence="4">
    <location>
        <begin position="63"/>
        <end position="90"/>
    </location>
</feature>
<dbReference type="PANTHER" id="PTHR43065">
    <property type="entry name" value="SENSOR HISTIDINE KINASE"/>
    <property type="match status" value="1"/>
</dbReference>
<evidence type="ECO:0000313" key="10">
    <source>
        <dbReference type="Proteomes" id="UP000280296"/>
    </source>
</evidence>
<organism evidence="9 10">
    <name type="scientific">Tautonia sociabilis</name>
    <dbReference type="NCBI Taxonomy" id="2080755"/>
    <lineage>
        <taxon>Bacteria</taxon>
        <taxon>Pseudomonadati</taxon>
        <taxon>Planctomycetota</taxon>
        <taxon>Planctomycetia</taxon>
        <taxon>Isosphaerales</taxon>
        <taxon>Isosphaeraceae</taxon>
        <taxon>Tautonia</taxon>
    </lineage>
</organism>
<dbReference type="SMART" id="SM00388">
    <property type="entry name" value="HisKA"/>
    <property type="match status" value="1"/>
</dbReference>
<dbReference type="SMART" id="SM00387">
    <property type="entry name" value="HATPase_c"/>
    <property type="match status" value="1"/>
</dbReference>
<keyword evidence="4" id="KW-0175">Coiled coil</keyword>
<dbReference type="SUPFAM" id="SSF55785">
    <property type="entry name" value="PYP-like sensor domain (PAS domain)"/>
    <property type="match status" value="2"/>
</dbReference>
<feature type="region of interest" description="Disordered" evidence="5">
    <location>
        <begin position="633"/>
        <end position="666"/>
    </location>
</feature>
<dbReference type="InterPro" id="IPR035965">
    <property type="entry name" value="PAS-like_dom_sf"/>
</dbReference>
<dbReference type="InterPro" id="IPR000014">
    <property type="entry name" value="PAS"/>
</dbReference>
<dbReference type="InterPro" id="IPR004358">
    <property type="entry name" value="Sig_transdc_His_kin-like_C"/>
</dbReference>
<dbReference type="SMART" id="SM00086">
    <property type="entry name" value="PAC"/>
    <property type="match status" value="2"/>
</dbReference>
<evidence type="ECO:0000259" key="7">
    <source>
        <dbReference type="PROSITE" id="PS50112"/>
    </source>
</evidence>
<comment type="catalytic activity">
    <reaction evidence="1">
        <text>ATP + protein L-histidine = ADP + protein N-phospho-L-histidine.</text>
        <dbReference type="EC" id="2.7.13.3"/>
    </reaction>
</comment>
<dbReference type="GO" id="GO:0000155">
    <property type="term" value="F:phosphorelay sensor kinase activity"/>
    <property type="evidence" value="ECO:0007669"/>
    <property type="project" value="InterPro"/>
</dbReference>
<reference evidence="9 10" key="2">
    <citation type="submission" date="2019-01" db="EMBL/GenBank/DDBJ databases">
        <title>Tautonia sociabilis, a novel thermotolerant planctomycete of Isosphaeraceae family, isolated from a 4000 m deep subterranean habitat.</title>
        <authorList>
            <person name="Kovaleva O.L."/>
            <person name="Elcheninov A.G."/>
            <person name="Van Heerden E."/>
            <person name="Toshchakov S.V."/>
            <person name="Novikov A."/>
            <person name="Bonch-Osmolovskaya E.A."/>
            <person name="Kublanov I.V."/>
        </authorList>
    </citation>
    <scope>NUCLEOTIDE SEQUENCE [LARGE SCALE GENOMIC DNA]</scope>
    <source>
        <strain evidence="9 10">GM2012</strain>
    </source>
</reference>
<reference evidence="9 10" key="1">
    <citation type="submission" date="2018-12" db="EMBL/GenBank/DDBJ databases">
        <authorList>
            <person name="Toschakov S.V."/>
        </authorList>
    </citation>
    <scope>NUCLEOTIDE SEQUENCE [LARGE SCALE GENOMIC DNA]</scope>
    <source>
        <strain evidence="9 10">GM2012</strain>
    </source>
</reference>
<dbReference type="InterPro" id="IPR003594">
    <property type="entry name" value="HATPase_dom"/>
</dbReference>
<dbReference type="InterPro" id="IPR000700">
    <property type="entry name" value="PAS-assoc_C"/>
</dbReference>
<dbReference type="EC" id="2.7.13.3" evidence="2"/>
<gene>
    <name evidence="9" type="ORF">TsocGM_00555</name>
</gene>
<evidence type="ECO:0000313" key="9">
    <source>
        <dbReference type="EMBL" id="RUL89694.1"/>
    </source>
</evidence>
<protein>
    <recommendedName>
        <fullName evidence="2">histidine kinase</fullName>
        <ecNumber evidence="2">2.7.13.3</ecNumber>
    </recommendedName>
</protein>
<dbReference type="Gene3D" id="1.10.287.130">
    <property type="match status" value="1"/>
</dbReference>
<dbReference type="Proteomes" id="UP000280296">
    <property type="component" value="Unassembled WGS sequence"/>
</dbReference>
<dbReference type="Pfam" id="PF08448">
    <property type="entry name" value="PAS_4"/>
    <property type="match status" value="1"/>
</dbReference>
<evidence type="ECO:0000259" key="6">
    <source>
        <dbReference type="PROSITE" id="PS50109"/>
    </source>
</evidence>
<dbReference type="Gene3D" id="3.30.450.20">
    <property type="entry name" value="PAS domain"/>
    <property type="match status" value="2"/>
</dbReference>
<dbReference type="InterPro" id="IPR001610">
    <property type="entry name" value="PAC"/>
</dbReference>
<dbReference type="NCBIfam" id="TIGR00229">
    <property type="entry name" value="sensory_box"/>
    <property type="match status" value="2"/>
</dbReference>
<name>A0A432MQD9_9BACT</name>
<dbReference type="Pfam" id="PF08447">
    <property type="entry name" value="PAS_3"/>
    <property type="match status" value="1"/>
</dbReference>
<dbReference type="CDD" id="cd00082">
    <property type="entry name" value="HisKA"/>
    <property type="match status" value="1"/>
</dbReference>
<dbReference type="PANTHER" id="PTHR43065:SF50">
    <property type="entry name" value="HISTIDINE KINASE"/>
    <property type="match status" value="1"/>
</dbReference>
<dbReference type="Pfam" id="PF02518">
    <property type="entry name" value="HATPase_c"/>
    <property type="match status" value="1"/>
</dbReference>
<dbReference type="InterPro" id="IPR013655">
    <property type="entry name" value="PAS_fold_3"/>
</dbReference>
<dbReference type="SUPFAM" id="SSF47384">
    <property type="entry name" value="Homodimeric domain of signal transducing histidine kinase"/>
    <property type="match status" value="1"/>
</dbReference>
<dbReference type="InterPro" id="IPR013656">
    <property type="entry name" value="PAS_4"/>
</dbReference>
<sequence length="666" mass="75124">MNRRRPAPRPRPAVSRTASASPMPMPMPMLPLLAQLTLHYEQPLALASIVLLAALLMGAVLAIRMLRQRASRLREELRAQSLQRDRAEDAWLASEAFYHSLVENLPQNIFRKDAQGRFTFANRRFCASLGRTLEEIQGKTDRDFYPEALAEKYRRDDLRVMRTGEVVEDVEAHVTSEGEIRRVQVTKSPLRDPSGRVVGLQCIFWDVTEQYRTLEALAASEERFALAVRGTNDGLWDWDLRTNDTYYSPRFKELLGFGEDEFPHRIETFLEYLHPEDRHPVRRAAARHLKDREPFVVEYRLRTKTGPYRWFLARGQAVWDESGRPIRMAGSISDIHDRKMAEDLLRAQNQLLQEMAQSERRALEEREQAQSRMVESAKLAGLGQLVAGVAHEINNPLAFVGNNVAVLQRDLGELHQLLRLYRTADGLIDEHAPQLAAEIRRYCEEIDVDYTLENLGGLLQRTRDGLRRIHDIVKDLRVFARLDEGELTEVDLNSGIESSVNIILGYAKKQQVEIIRELGELPPVQCHAAKINQVLMNLIVNAIDACEPEGRVIIRSRSCPGEEGVRIEVIDDGCGIDETIRDRIFDPFFTTKPVGIGTGLGLSISYGIIQDHGGTIEVSSQPGEGSCFTIRLPLRPPSRPSLKAAEPAGSASSPHPTLASPPESPR</sequence>
<dbReference type="EMBL" id="RYZH01000001">
    <property type="protein sequence ID" value="RUL89694.1"/>
    <property type="molecule type" value="Genomic_DNA"/>
</dbReference>
<accession>A0A432MQD9</accession>
<evidence type="ECO:0000256" key="2">
    <source>
        <dbReference type="ARBA" id="ARBA00012438"/>
    </source>
</evidence>
<feature type="domain" description="PAC" evidence="8">
    <location>
        <begin position="295"/>
        <end position="347"/>
    </location>
</feature>
<evidence type="ECO:0000256" key="4">
    <source>
        <dbReference type="SAM" id="Coils"/>
    </source>
</evidence>
<dbReference type="PROSITE" id="PS50112">
    <property type="entry name" value="PAS"/>
    <property type="match status" value="2"/>
</dbReference>
<dbReference type="SUPFAM" id="SSF55874">
    <property type="entry name" value="ATPase domain of HSP90 chaperone/DNA topoisomerase II/histidine kinase"/>
    <property type="match status" value="1"/>
</dbReference>
<dbReference type="InterPro" id="IPR005467">
    <property type="entry name" value="His_kinase_dom"/>
</dbReference>
<evidence type="ECO:0000259" key="8">
    <source>
        <dbReference type="PROSITE" id="PS50113"/>
    </source>
</evidence>
<feature type="domain" description="PAS" evidence="7">
    <location>
        <begin position="94"/>
        <end position="164"/>
    </location>
</feature>
<feature type="domain" description="Histidine kinase" evidence="6">
    <location>
        <begin position="388"/>
        <end position="636"/>
    </location>
</feature>
<feature type="domain" description="PAC" evidence="8">
    <location>
        <begin position="154"/>
        <end position="219"/>
    </location>
</feature>
<dbReference type="PRINTS" id="PR00344">
    <property type="entry name" value="BCTRLSENSOR"/>
</dbReference>
<evidence type="ECO:0000256" key="5">
    <source>
        <dbReference type="SAM" id="MobiDB-lite"/>
    </source>
</evidence>
<dbReference type="AlphaFoldDB" id="A0A432MQD9"/>
<feature type="region of interest" description="Disordered" evidence="5">
    <location>
        <begin position="1"/>
        <end position="22"/>
    </location>
</feature>
<dbReference type="PROSITE" id="PS50109">
    <property type="entry name" value="HIS_KIN"/>
    <property type="match status" value="1"/>
</dbReference>
<feature type="compositionally biased region" description="Low complexity" evidence="5">
    <location>
        <begin position="12"/>
        <end position="22"/>
    </location>
</feature>
<proteinExistence type="predicted"/>
<dbReference type="InterPro" id="IPR036097">
    <property type="entry name" value="HisK_dim/P_sf"/>
</dbReference>
<dbReference type="SMART" id="SM00091">
    <property type="entry name" value="PAS"/>
    <property type="match status" value="2"/>
</dbReference>